<name>A0A2Z6EWZ0_9BURK</name>
<dbReference type="PANTHER" id="PTHR34611">
    <property type="match status" value="1"/>
</dbReference>
<accession>A0A2Z6EWZ0</accession>
<dbReference type="PANTHER" id="PTHR34611:SF2">
    <property type="entry name" value="INACTIVE RECOMBINATION-PROMOTING NUCLEASE-LIKE PROTEIN RPNE-RELATED"/>
    <property type="match status" value="1"/>
</dbReference>
<evidence type="ECO:0000313" key="3">
    <source>
        <dbReference type="Proteomes" id="UP000282597"/>
    </source>
</evidence>
<dbReference type="Proteomes" id="UP000282597">
    <property type="component" value="Chromosome"/>
</dbReference>
<dbReference type="GO" id="GO:1990238">
    <property type="term" value="F:double-stranded DNA endonuclease activity"/>
    <property type="evidence" value="ECO:0007669"/>
    <property type="project" value="TreeGrafter"/>
</dbReference>
<dbReference type="RefSeq" id="WP_052394008.1">
    <property type="nucleotide sequence ID" value="NZ_AP018150.1"/>
</dbReference>
<dbReference type="Pfam" id="PF04754">
    <property type="entry name" value="Transposase_31"/>
    <property type="match status" value="1"/>
</dbReference>
<dbReference type="GO" id="GO:0006310">
    <property type="term" value="P:DNA recombination"/>
    <property type="evidence" value="ECO:0007669"/>
    <property type="project" value="TreeGrafter"/>
</dbReference>
<proteinExistence type="inferred from homology"/>
<dbReference type="NCBIfam" id="TIGR01784">
    <property type="entry name" value="T_den_put_tspse"/>
    <property type="match status" value="1"/>
</dbReference>
<keyword evidence="3" id="KW-1185">Reference proteome</keyword>
<comment type="similarity">
    <text evidence="1">Belongs to the Rpn/YhgA-like nuclease family.</text>
</comment>
<evidence type="ECO:0000256" key="1">
    <source>
        <dbReference type="ARBA" id="ARBA00009787"/>
    </source>
</evidence>
<dbReference type="InterPro" id="IPR051699">
    <property type="entry name" value="Rpn/YhgA-like_nuclease"/>
</dbReference>
<reference evidence="2 3" key="1">
    <citation type="journal article" date="2018" name="Microbes Environ.">
        <title>Comparative Genomic Insights into Endofungal Lifestyles of Two Bacterial Endosymbionts, Mycoavidus cysteinexigens and Burkholderia rhizoxinica.</title>
        <authorList>
            <person name="Sharmin D."/>
            <person name="Guo Y."/>
            <person name="Nishizawa T."/>
            <person name="Ohshima S."/>
            <person name="Sato Y."/>
            <person name="Takashima Y."/>
            <person name="Narisawa K."/>
            <person name="Ohta H."/>
        </authorList>
    </citation>
    <scope>NUCLEOTIDE SEQUENCE [LARGE SCALE GENOMIC DNA]</scope>
    <source>
        <strain evidence="2 3">B1-EB</strain>
    </source>
</reference>
<dbReference type="EMBL" id="AP018150">
    <property type="protein sequence ID" value="BBE09973.1"/>
    <property type="molecule type" value="Genomic_DNA"/>
</dbReference>
<sequence>MTLIHQPFDKLFKQSLKERQVALDFFKAHLPAGLYKRIDWKSLTTLDKSYLSPALQATHSDLVFSCQIDGKTGYIPLIFLAEHFSTAPEHIAFRFLQYTLSAMEDHLKAGHNKLPLILPICVYHGRPSPFPHSTDIYDEFEDAELARELVFKPFRLIDLTVLNEETIQHHGTAALMELLLKQAWVKDLLSTFRQLLESGILKQVLDQTTETYLLSVLNYAVNQGDENQPVEAFIQLLKKGLPERKEMIMTFAEQLEQRGRQQGLEQGRQEGMQQGMQQGRQEEARTIAQNLSAMGMDKAFIGKVTGLSDEDVTTLLKQTH</sequence>
<dbReference type="KEGG" id="mcys:MCB1EB_1812"/>
<protein>
    <submittedName>
        <fullName evidence="2">Uncharacterized protein</fullName>
    </submittedName>
</protein>
<dbReference type="InterPro" id="IPR006842">
    <property type="entry name" value="Transposase_31"/>
</dbReference>
<evidence type="ECO:0000313" key="2">
    <source>
        <dbReference type="EMBL" id="BBE09973.1"/>
    </source>
</evidence>
<dbReference type="AlphaFoldDB" id="A0A2Z6EWZ0"/>
<gene>
    <name evidence="2" type="ORF">MCB1EB_1812</name>
</gene>
<organism evidence="2 3">
    <name type="scientific">Mycoavidus cysteinexigens</name>
    <dbReference type="NCBI Taxonomy" id="1553431"/>
    <lineage>
        <taxon>Bacteria</taxon>
        <taxon>Pseudomonadati</taxon>
        <taxon>Pseudomonadota</taxon>
        <taxon>Betaproteobacteria</taxon>
        <taxon>Burkholderiales</taxon>
        <taxon>Burkholderiaceae</taxon>
        <taxon>Mycoavidus</taxon>
    </lineage>
</organism>
<dbReference type="InterPro" id="IPR010106">
    <property type="entry name" value="RpnA"/>
</dbReference>